<dbReference type="PANTHER" id="PTHR10907:SF47">
    <property type="entry name" value="REGUCALCIN"/>
    <property type="match status" value="1"/>
</dbReference>
<feature type="compositionally biased region" description="Basic and acidic residues" evidence="4">
    <location>
        <begin position="302"/>
        <end position="322"/>
    </location>
</feature>
<dbReference type="GO" id="GO:0004341">
    <property type="term" value="F:gluconolactonase activity"/>
    <property type="evidence" value="ECO:0007669"/>
    <property type="project" value="TreeGrafter"/>
</dbReference>
<proteinExistence type="inferred from homology"/>
<dbReference type="InterPro" id="IPR011042">
    <property type="entry name" value="6-blade_b-propeller_TolB-like"/>
</dbReference>
<evidence type="ECO:0000259" key="5">
    <source>
        <dbReference type="Pfam" id="PF08450"/>
    </source>
</evidence>
<keyword evidence="3" id="KW-0862">Zinc</keyword>
<dbReference type="AlphaFoldDB" id="A0A511J9I7"/>
<evidence type="ECO:0000256" key="1">
    <source>
        <dbReference type="ARBA" id="ARBA00008853"/>
    </source>
</evidence>
<evidence type="ECO:0000256" key="3">
    <source>
        <dbReference type="PIRSR" id="PIRSR605511-2"/>
    </source>
</evidence>
<dbReference type="GO" id="GO:0005509">
    <property type="term" value="F:calcium ion binding"/>
    <property type="evidence" value="ECO:0007669"/>
    <property type="project" value="TreeGrafter"/>
</dbReference>
<comment type="cofactor">
    <cofactor evidence="3">
        <name>Zn(2+)</name>
        <dbReference type="ChEBI" id="CHEBI:29105"/>
    </cofactor>
    <text evidence="3">Binds 1 divalent metal cation per subunit.</text>
</comment>
<dbReference type="Gene3D" id="2.120.10.30">
    <property type="entry name" value="TolB, C-terminal domain"/>
    <property type="match status" value="1"/>
</dbReference>
<feature type="binding site" evidence="3">
    <location>
        <position position="105"/>
    </location>
    <ligand>
        <name>substrate</name>
    </ligand>
</feature>
<evidence type="ECO:0000256" key="4">
    <source>
        <dbReference type="SAM" id="MobiDB-lite"/>
    </source>
</evidence>
<dbReference type="EMBL" id="BJWG01000004">
    <property type="protein sequence ID" value="GEL94655.1"/>
    <property type="molecule type" value="Genomic_DNA"/>
</dbReference>
<dbReference type="SUPFAM" id="SSF63829">
    <property type="entry name" value="Calcium-dependent phosphotriesterase"/>
    <property type="match status" value="1"/>
</dbReference>
<comment type="caution">
    <text evidence="6">The sequence shown here is derived from an EMBL/GenBank/DDBJ whole genome shotgun (WGS) entry which is preliminary data.</text>
</comment>
<feature type="binding site" evidence="3">
    <location>
        <position position="103"/>
    </location>
    <ligand>
        <name>substrate</name>
    </ligand>
</feature>
<feature type="compositionally biased region" description="Pro residues" evidence="4">
    <location>
        <begin position="284"/>
        <end position="293"/>
    </location>
</feature>
<feature type="binding site" evidence="3">
    <location>
        <position position="17"/>
    </location>
    <ligand>
        <name>a divalent metal cation</name>
        <dbReference type="ChEBI" id="CHEBI:60240"/>
    </ligand>
</feature>
<evidence type="ECO:0000256" key="2">
    <source>
        <dbReference type="PIRSR" id="PIRSR605511-1"/>
    </source>
</evidence>
<feature type="binding site" evidence="3">
    <location>
        <position position="199"/>
    </location>
    <ligand>
        <name>a divalent metal cation</name>
        <dbReference type="ChEBI" id="CHEBI:60240"/>
    </ligand>
</feature>
<feature type="binding site" evidence="3">
    <location>
        <position position="151"/>
    </location>
    <ligand>
        <name>a divalent metal cation</name>
        <dbReference type="ChEBI" id="CHEBI:60240"/>
    </ligand>
</feature>
<dbReference type="InterPro" id="IPR005511">
    <property type="entry name" value="SMP-30"/>
</dbReference>
<keyword evidence="7" id="KW-1185">Reference proteome</keyword>
<dbReference type="Pfam" id="PF08450">
    <property type="entry name" value="SGL"/>
    <property type="match status" value="1"/>
</dbReference>
<evidence type="ECO:0000313" key="7">
    <source>
        <dbReference type="Proteomes" id="UP000321720"/>
    </source>
</evidence>
<comment type="similarity">
    <text evidence="1">Belongs to the SMP-30/CGR1 family.</text>
</comment>
<organism evidence="6 7">
    <name type="scientific">Cellulomonas composti</name>
    <dbReference type="NCBI Taxonomy" id="266130"/>
    <lineage>
        <taxon>Bacteria</taxon>
        <taxon>Bacillati</taxon>
        <taxon>Actinomycetota</taxon>
        <taxon>Actinomycetes</taxon>
        <taxon>Micrococcales</taxon>
        <taxon>Cellulomonadaceae</taxon>
        <taxon>Cellulomonas</taxon>
    </lineage>
</organism>
<dbReference type="InterPro" id="IPR013658">
    <property type="entry name" value="SGL"/>
</dbReference>
<sequence length="322" mass="33971">MPDDLVVLADVGAALGEGPTWDPRTGTLRWVDIDRGHVWSLEQRDAGWSTPRRSLDVGPTLGAAVPAQDGGLLLARTRYVEHRDRAGRVVGTVEVVPASVASRLNDGACDPAGRFVVGSLALHGGPGDERLWRLEDDGTLTVLDDDLTLSNGIGWSPDGGVLYVADTYRHVVFARTYDAASGRVGPRHVLVETPGEYPDGLCVDAAGDLWVAFWSAGQVRRYSPDGELVGVLRTGAPLTTSCAFVGDDLGLLVVTTAAKPVPGVPASPRGGALLACRPGGVGRPQPPWRPVPPAAYRSDGTSAHDEQHVPDEQHVSDEHEGA</sequence>
<gene>
    <name evidence="6" type="ORF">CCO02nite_13130</name>
</gene>
<keyword evidence="3" id="KW-0479">Metal-binding</keyword>
<protein>
    <submittedName>
        <fullName evidence="6">Calcium-binding protein</fullName>
    </submittedName>
</protein>
<accession>A0A511J9I7</accession>
<dbReference type="GO" id="GO:0019853">
    <property type="term" value="P:L-ascorbic acid biosynthetic process"/>
    <property type="evidence" value="ECO:0007669"/>
    <property type="project" value="TreeGrafter"/>
</dbReference>
<feature type="domain" description="SMP-30/Gluconolactonase/LRE-like region" evidence="5">
    <location>
        <begin position="15"/>
        <end position="257"/>
    </location>
</feature>
<dbReference type="PRINTS" id="PR01790">
    <property type="entry name" value="SMP30FAMILY"/>
</dbReference>
<dbReference type="Proteomes" id="UP000321720">
    <property type="component" value="Unassembled WGS sequence"/>
</dbReference>
<evidence type="ECO:0000313" key="6">
    <source>
        <dbReference type="EMBL" id="GEL94655.1"/>
    </source>
</evidence>
<feature type="region of interest" description="Disordered" evidence="4">
    <location>
        <begin position="276"/>
        <end position="322"/>
    </location>
</feature>
<reference evidence="6 7" key="1">
    <citation type="submission" date="2019-07" db="EMBL/GenBank/DDBJ databases">
        <title>Whole genome shotgun sequence of Cellulomonas composti NBRC 100758.</title>
        <authorList>
            <person name="Hosoyama A."/>
            <person name="Uohara A."/>
            <person name="Ohji S."/>
            <person name="Ichikawa N."/>
        </authorList>
    </citation>
    <scope>NUCLEOTIDE SEQUENCE [LARGE SCALE GENOMIC DNA]</scope>
    <source>
        <strain evidence="6 7">NBRC 100758</strain>
    </source>
</reference>
<dbReference type="PANTHER" id="PTHR10907">
    <property type="entry name" value="REGUCALCIN"/>
    <property type="match status" value="1"/>
</dbReference>
<name>A0A511J9I7_9CELL</name>
<feature type="active site" description="Proton donor/acceptor" evidence="2">
    <location>
        <position position="199"/>
    </location>
</feature>